<evidence type="ECO:0000256" key="1">
    <source>
        <dbReference type="SAM" id="MobiDB-lite"/>
    </source>
</evidence>
<evidence type="ECO:0000313" key="3">
    <source>
        <dbReference type="Proteomes" id="UP000592181"/>
    </source>
</evidence>
<keyword evidence="3" id="KW-1185">Reference proteome</keyword>
<sequence>MSTAAIIMLIVAVVCVWGGLAAAVVNLRRSDAAGDEGPGRAPTGGRGAKGGRHAAG</sequence>
<comment type="caution">
    <text evidence="2">The sequence shown here is derived from an EMBL/GenBank/DDBJ whole genome shotgun (WGS) entry which is preliminary data.</text>
</comment>
<organism evidence="2 3">
    <name type="scientific">Janibacter alkaliphilus</name>
    <dbReference type="NCBI Taxonomy" id="1069963"/>
    <lineage>
        <taxon>Bacteria</taxon>
        <taxon>Bacillati</taxon>
        <taxon>Actinomycetota</taxon>
        <taxon>Actinomycetes</taxon>
        <taxon>Micrococcales</taxon>
        <taxon>Intrasporangiaceae</taxon>
        <taxon>Janibacter</taxon>
    </lineage>
</organism>
<dbReference type="EMBL" id="JACBZX010000001">
    <property type="protein sequence ID" value="NYG37409.1"/>
    <property type="molecule type" value="Genomic_DNA"/>
</dbReference>
<reference evidence="2 3" key="1">
    <citation type="submission" date="2020-07" db="EMBL/GenBank/DDBJ databases">
        <title>Sequencing the genomes of 1000 actinobacteria strains.</title>
        <authorList>
            <person name="Klenk H.-P."/>
        </authorList>
    </citation>
    <scope>NUCLEOTIDE SEQUENCE [LARGE SCALE GENOMIC DNA]</scope>
    <source>
        <strain evidence="2 3">DSM 24723</strain>
    </source>
</reference>
<evidence type="ECO:0000313" key="2">
    <source>
        <dbReference type="EMBL" id="NYG37409.1"/>
    </source>
</evidence>
<dbReference type="RefSeq" id="WP_179462777.1">
    <property type="nucleotide sequence ID" value="NZ_JACBZX010000001.1"/>
</dbReference>
<dbReference type="NCBIfam" id="NF033493">
    <property type="entry name" value="MetS_like_NSS"/>
    <property type="match status" value="1"/>
</dbReference>
<gene>
    <name evidence="2" type="ORF">BJY28_001878</name>
</gene>
<dbReference type="InterPro" id="IPR031596">
    <property type="entry name" value="MaAIMP_sms"/>
</dbReference>
<accession>A0A852X3G2</accession>
<dbReference type="Proteomes" id="UP000592181">
    <property type="component" value="Unassembled WGS sequence"/>
</dbReference>
<dbReference type="Pfam" id="PF16951">
    <property type="entry name" value="MaAIMP_sms"/>
    <property type="match status" value="1"/>
</dbReference>
<feature type="region of interest" description="Disordered" evidence="1">
    <location>
        <begin position="31"/>
        <end position="56"/>
    </location>
</feature>
<dbReference type="AlphaFoldDB" id="A0A852X3G2"/>
<protein>
    <recommendedName>
        <fullName evidence="4">Methionine and alanine importer, small subunit</fullName>
    </recommendedName>
</protein>
<name>A0A852X3G2_9MICO</name>
<evidence type="ECO:0008006" key="4">
    <source>
        <dbReference type="Google" id="ProtNLM"/>
    </source>
</evidence>
<proteinExistence type="predicted"/>